<accession>A0A7G2C940</accession>
<dbReference type="InterPro" id="IPR017916">
    <property type="entry name" value="SB_dom"/>
</dbReference>
<dbReference type="InterPro" id="IPR052070">
    <property type="entry name" value="ESCRT-I_UEV_domain"/>
</dbReference>
<dbReference type="GO" id="GO:0008333">
    <property type="term" value="P:endosome to lysosome transport"/>
    <property type="evidence" value="ECO:0007669"/>
    <property type="project" value="TreeGrafter"/>
</dbReference>
<evidence type="ECO:0000256" key="3">
    <source>
        <dbReference type="ARBA" id="ARBA00022753"/>
    </source>
</evidence>
<dbReference type="PANTHER" id="PTHR23306">
    <property type="entry name" value="TUMOR SUSCEPTIBILITY GENE 101 PROTEIN-RELATED"/>
    <property type="match status" value="1"/>
</dbReference>
<dbReference type="Pfam" id="PF09454">
    <property type="entry name" value="Vps23_core"/>
    <property type="match status" value="1"/>
</dbReference>
<dbReference type="EMBL" id="LR877150">
    <property type="protein sequence ID" value="CAD2216340.1"/>
    <property type="molecule type" value="Genomic_DNA"/>
</dbReference>
<feature type="domain" description="SB" evidence="6">
    <location>
        <begin position="275"/>
        <end position="343"/>
    </location>
</feature>
<reference evidence="7 8" key="1">
    <citation type="submission" date="2020-08" db="EMBL/GenBank/DDBJ databases">
        <authorList>
            <person name="Newling K."/>
            <person name="Davey J."/>
            <person name="Forrester S."/>
        </authorList>
    </citation>
    <scope>NUCLEOTIDE SEQUENCE [LARGE SCALE GENOMIC DNA]</scope>
    <source>
        <strain evidence="8">Crithidia deanei Carvalho (ATCC PRA-265)</strain>
    </source>
</reference>
<evidence type="ECO:0000256" key="4">
    <source>
        <dbReference type="ARBA" id="ARBA00022927"/>
    </source>
</evidence>
<sequence>MYANVTLRQLCETNFTANYYPPHVSSLLTSYIAAFLPYEANFPGIKCVVPPQGTPPSDYPMSLDIMLHVRAANAPASNAPLMVRLLLPKGFPQQQLSLYLLQVDANLKIKQPYPVMSADGNIQLECLSFLRGTERPYPLLDILVAVTEQFELEYPFVDKNYRPPPQQKSSEVNMTNLVNNKRKEQLVQEAAEKVVIDLNEKASTYLQTREESLSYLKKLNDINRDLKKADGMLTKHEAELKSYLPNVGNVQSLMKTLDGYEDSVEEHNRCLTAEDPLHARALDLMAELHASEDTLRLLEDGLKAEQLNCEDFVKCVSDVGREQFVTRFLWIRVCDSIPQLSSIPTTADGTAPSIPQRLNAQAVLSSEFPSAPPDVIADVLRNTNNDVGRSRQELKSMFS</sequence>
<protein>
    <submittedName>
        <fullName evidence="7">Vps23 core domain containing protein, putative</fullName>
    </submittedName>
</protein>
<evidence type="ECO:0000313" key="8">
    <source>
        <dbReference type="Proteomes" id="UP000515908"/>
    </source>
</evidence>
<dbReference type="CDD" id="cd14279">
    <property type="entry name" value="CUE"/>
    <property type="match status" value="1"/>
</dbReference>
<dbReference type="GO" id="GO:0000813">
    <property type="term" value="C:ESCRT I complex"/>
    <property type="evidence" value="ECO:0007669"/>
    <property type="project" value="TreeGrafter"/>
</dbReference>
<keyword evidence="3" id="KW-0967">Endosome</keyword>
<dbReference type="PANTHER" id="PTHR23306:SF3">
    <property type="entry name" value="TUMOR SUPPRESSOR PROTEIN 101"/>
    <property type="match status" value="1"/>
</dbReference>
<evidence type="ECO:0000313" key="7">
    <source>
        <dbReference type="EMBL" id="CAD2216340.1"/>
    </source>
</evidence>
<dbReference type="PROSITE" id="PS51312">
    <property type="entry name" value="SB"/>
    <property type="match status" value="1"/>
</dbReference>
<evidence type="ECO:0000256" key="5">
    <source>
        <dbReference type="PROSITE-ProRule" id="PRU00644"/>
    </source>
</evidence>
<comment type="subcellular location">
    <subcellularLocation>
        <location evidence="1">Endosome</location>
    </subcellularLocation>
</comment>
<dbReference type="Proteomes" id="UP000515908">
    <property type="component" value="Chromosome 06"/>
</dbReference>
<evidence type="ECO:0000259" key="6">
    <source>
        <dbReference type="PROSITE" id="PS51312"/>
    </source>
</evidence>
<evidence type="ECO:0000256" key="2">
    <source>
        <dbReference type="ARBA" id="ARBA00022448"/>
    </source>
</evidence>
<dbReference type="InterPro" id="IPR037202">
    <property type="entry name" value="ESCRT_assembly_dom"/>
</dbReference>
<evidence type="ECO:0000256" key="1">
    <source>
        <dbReference type="ARBA" id="ARBA00004177"/>
    </source>
</evidence>
<dbReference type="AlphaFoldDB" id="A0A7G2C940"/>
<proteinExistence type="predicted"/>
<keyword evidence="2 5" id="KW-0813">Transport</keyword>
<dbReference type="OrthoDB" id="306304at2759"/>
<dbReference type="GO" id="GO:0015031">
    <property type="term" value="P:protein transport"/>
    <property type="evidence" value="ECO:0007669"/>
    <property type="project" value="UniProtKB-UniRule"/>
</dbReference>
<keyword evidence="8" id="KW-1185">Reference proteome</keyword>
<name>A0A7G2C940_9TRYP</name>
<dbReference type="Gene3D" id="6.10.140.820">
    <property type="match status" value="1"/>
</dbReference>
<dbReference type="VEuPathDB" id="TriTrypDB:ADEAN_000380200"/>
<dbReference type="GO" id="GO:0043130">
    <property type="term" value="F:ubiquitin binding"/>
    <property type="evidence" value="ECO:0007669"/>
    <property type="project" value="TreeGrafter"/>
</dbReference>
<organism evidence="7 8">
    <name type="scientific">Angomonas deanei</name>
    <dbReference type="NCBI Taxonomy" id="59799"/>
    <lineage>
        <taxon>Eukaryota</taxon>
        <taxon>Discoba</taxon>
        <taxon>Euglenozoa</taxon>
        <taxon>Kinetoplastea</taxon>
        <taxon>Metakinetoplastina</taxon>
        <taxon>Trypanosomatida</taxon>
        <taxon>Trypanosomatidae</taxon>
        <taxon>Strigomonadinae</taxon>
        <taxon>Angomonas</taxon>
    </lineage>
</organism>
<gene>
    <name evidence="7" type="ORF">ADEAN_000380200</name>
</gene>
<dbReference type="SUPFAM" id="SSF140111">
    <property type="entry name" value="Endosomal sorting complex assembly domain"/>
    <property type="match status" value="1"/>
</dbReference>
<keyword evidence="4 5" id="KW-0653">Protein transport</keyword>